<sequence length="165" mass="18432">MALSSDAREQFGMTVGRIARLWRGEVDRRLAPMGLTQARWYLLLTLRRLAEDVTQKELAEAANIQGPTLVRTLDSLEKEGLIRRCPLPGDRRAKVVRLTDQANPVLDRIQAVGASVREEILDGIDPADLDACQRVFDRIGDRLTEIRARSHRSPFTPSASATDSN</sequence>
<dbReference type="EMBL" id="VWPJ01000002">
    <property type="protein sequence ID" value="KAA5607105.1"/>
    <property type="molecule type" value="Genomic_DNA"/>
</dbReference>
<keyword evidence="1" id="KW-0805">Transcription regulation</keyword>
<dbReference type="PROSITE" id="PS01117">
    <property type="entry name" value="HTH_MARR_1"/>
    <property type="match status" value="1"/>
</dbReference>
<evidence type="ECO:0000313" key="6">
    <source>
        <dbReference type="Proteomes" id="UP000324065"/>
    </source>
</evidence>
<keyword evidence="3" id="KW-0804">Transcription</keyword>
<comment type="caution">
    <text evidence="5">The sequence shown here is derived from an EMBL/GenBank/DDBJ whole genome shotgun (WGS) entry which is preliminary data.</text>
</comment>
<feature type="domain" description="HTH marR-type" evidence="4">
    <location>
        <begin position="8"/>
        <end position="141"/>
    </location>
</feature>
<dbReference type="PANTHER" id="PTHR33164:SF64">
    <property type="entry name" value="TRANSCRIPTIONAL REGULATOR SLYA"/>
    <property type="match status" value="1"/>
</dbReference>
<evidence type="ECO:0000313" key="5">
    <source>
        <dbReference type="EMBL" id="KAA5607105.1"/>
    </source>
</evidence>
<dbReference type="GO" id="GO:0003677">
    <property type="term" value="F:DNA binding"/>
    <property type="evidence" value="ECO:0007669"/>
    <property type="project" value="UniProtKB-KW"/>
</dbReference>
<dbReference type="PROSITE" id="PS50995">
    <property type="entry name" value="HTH_MARR_2"/>
    <property type="match status" value="1"/>
</dbReference>
<evidence type="ECO:0000259" key="4">
    <source>
        <dbReference type="PROSITE" id="PS50995"/>
    </source>
</evidence>
<dbReference type="Proteomes" id="UP000324065">
    <property type="component" value="Unassembled WGS sequence"/>
</dbReference>
<dbReference type="NCBIfam" id="NF002926">
    <property type="entry name" value="PRK03573.1"/>
    <property type="match status" value="1"/>
</dbReference>
<dbReference type="OrthoDB" id="7427954at2"/>
<accession>A0A5M6IHJ9</accession>
<dbReference type="PANTHER" id="PTHR33164">
    <property type="entry name" value="TRANSCRIPTIONAL REGULATOR, MARR FAMILY"/>
    <property type="match status" value="1"/>
</dbReference>
<protein>
    <submittedName>
        <fullName evidence="5">Transcriptional regulator SlyA</fullName>
    </submittedName>
</protein>
<dbReference type="GO" id="GO:0006950">
    <property type="term" value="P:response to stress"/>
    <property type="evidence" value="ECO:0007669"/>
    <property type="project" value="TreeGrafter"/>
</dbReference>
<dbReference type="InterPro" id="IPR036390">
    <property type="entry name" value="WH_DNA-bd_sf"/>
</dbReference>
<evidence type="ECO:0000256" key="3">
    <source>
        <dbReference type="ARBA" id="ARBA00023163"/>
    </source>
</evidence>
<dbReference type="AlphaFoldDB" id="A0A5M6IHJ9"/>
<dbReference type="InterPro" id="IPR000835">
    <property type="entry name" value="HTH_MarR-typ"/>
</dbReference>
<dbReference type="Gene3D" id="1.10.10.10">
    <property type="entry name" value="Winged helix-like DNA-binding domain superfamily/Winged helix DNA-binding domain"/>
    <property type="match status" value="1"/>
</dbReference>
<reference evidence="5 6" key="1">
    <citation type="submission" date="2019-09" db="EMBL/GenBank/DDBJ databases">
        <title>Genome sequence of Roseospira marina, one of the more divergent members of the non-sulfur purple photosynthetic bacterial family, the Rhodospirillaceae.</title>
        <authorList>
            <person name="Meyer T."/>
            <person name="Kyndt J."/>
        </authorList>
    </citation>
    <scope>NUCLEOTIDE SEQUENCE [LARGE SCALE GENOMIC DNA]</scope>
    <source>
        <strain evidence="5 6">DSM 15113</strain>
    </source>
</reference>
<name>A0A5M6IHJ9_9PROT</name>
<dbReference type="GO" id="GO:0003700">
    <property type="term" value="F:DNA-binding transcription factor activity"/>
    <property type="evidence" value="ECO:0007669"/>
    <property type="project" value="InterPro"/>
</dbReference>
<keyword evidence="2" id="KW-0238">DNA-binding</keyword>
<dbReference type="InterPro" id="IPR036388">
    <property type="entry name" value="WH-like_DNA-bd_sf"/>
</dbReference>
<dbReference type="RefSeq" id="WP_150061115.1">
    <property type="nucleotide sequence ID" value="NZ_JACHII010000003.1"/>
</dbReference>
<organism evidence="5 6">
    <name type="scientific">Roseospira marina</name>
    <dbReference type="NCBI Taxonomy" id="140057"/>
    <lineage>
        <taxon>Bacteria</taxon>
        <taxon>Pseudomonadati</taxon>
        <taxon>Pseudomonadota</taxon>
        <taxon>Alphaproteobacteria</taxon>
        <taxon>Rhodospirillales</taxon>
        <taxon>Rhodospirillaceae</taxon>
        <taxon>Roseospira</taxon>
    </lineage>
</organism>
<dbReference type="PRINTS" id="PR00598">
    <property type="entry name" value="HTHMARR"/>
</dbReference>
<gene>
    <name evidence="5" type="primary">slyA</name>
    <name evidence="5" type="ORF">F1188_04155</name>
</gene>
<dbReference type="SUPFAM" id="SSF46785">
    <property type="entry name" value="Winged helix' DNA-binding domain"/>
    <property type="match status" value="1"/>
</dbReference>
<proteinExistence type="predicted"/>
<dbReference type="Pfam" id="PF12802">
    <property type="entry name" value="MarR_2"/>
    <property type="match status" value="1"/>
</dbReference>
<evidence type="ECO:0000256" key="2">
    <source>
        <dbReference type="ARBA" id="ARBA00023125"/>
    </source>
</evidence>
<keyword evidence="6" id="KW-1185">Reference proteome</keyword>
<evidence type="ECO:0000256" key="1">
    <source>
        <dbReference type="ARBA" id="ARBA00023015"/>
    </source>
</evidence>
<dbReference type="InterPro" id="IPR023187">
    <property type="entry name" value="Tscrpt_reg_MarR-type_CS"/>
</dbReference>
<dbReference type="SMART" id="SM00347">
    <property type="entry name" value="HTH_MARR"/>
    <property type="match status" value="1"/>
</dbReference>
<dbReference type="InterPro" id="IPR039422">
    <property type="entry name" value="MarR/SlyA-like"/>
</dbReference>